<evidence type="ECO:0000313" key="1">
    <source>
        <dbReference type="EMBL" id="KAK9874393.1"/>
    </source>
</evidence>
<keyword evidence="2" id="KW-1185">Reference proteome</keyword>
<protein>
    <submittedName>
        <fullName evidence="1">Uncharacterized protein</fullName>
    </submittedName>
</protein>
<accession>A0AAW1U0C5</accession>
<comment type="caution">
    <text evidence="1">The sequence shown here is derived from an EMBL/GenBank/DDBJ whole genome shotgun (WGS) entry which is preliminary data.</text>
</comment>
<reference evidence="1 2" key="1">
    <citation type="submission" date="2023-03" db="EMBL/GenBank/DDBJ databases">
        <title>Genome insight into feeding habits of ladybird beetles.</title>
        <authorList>
            <person name="Li H.-S."/>
            <person name="Huang Y.-H."/>
            <person name="Pang H."/>
        </authorList>
    </citation>
    <scope>NUCLEOTIDE SEQUENCE [LARGE SCALE GENOMIC DNA]</scope>
    <source>
        <strain evidence="1">SYSU_2023b</strain>
        <tissue evidence="1">Whole body</tissue>
    </source>
</reference>
<organism evidence="1 2">
    <name type="scientific">Henosepilachna vigintioctopunctata</name>
    <dbReference type="NCBI Taxonomy" id="420089"/>
    <lineage>
        <taxon>Eukaryota</taxon>
        <taxon>Metazoa</taxon>
        <taxon>Ecdysozoa</taxon>
        <taxon>Arthropoda</taxon>
        <taxon>Hexapoda</taxon>
        <taxon>Insecta</taxon>
        <taxon>Pterygota</taxon>
        <taxon>Neoptera</taxon>
        <taxon>Endopterygota</taxon>
        <taxon>Coleoptera</taxon>
        <taxon>Polyphaga</taxon>
        <taxon>Cucujiformia</taxon>
        <taxon>Coccinelloidea</taxon>
        <taxon>Coccinellidae</taxon>
        <taxon>Epilachninae</taxon>
        <taxon>Epilachnini</taxon>
        <taxon>Henosepilachna</taxon>
    </lineage>
</organism>
<dbReference type="EMBL" id="JARQZJ010000031">
    <property type="protein sequence ID" value="KAK9874393.1"/>
    <property type="molecule type" value="Genomic_DNA"/>
</dbReference>
<dbReference type="Proteomes" id="UP001431783">
    <property type="component" value="Unassembled WGS sequence"/>
</dbReference>
<dbReference type="AlphaFoldDB" id="A0AAW1U0C5"/>
<name>A0AAW1U0C5_9CUCU</name>
<proteinExistence type="predicted"/>
<evidence type="ECO:0000313" key="2">
    <source>
        <dbReference type="Proteomes" id="UP001431783"/>
    </source>
</evidence>
<gene>
    <name evidence="1" type="ORF">WA026_002740</name>
</gene>
<sequence length="101" mass="12093">MSNHEPMLYFIILGELSEDGEEVFIPKRKKRKLWSKEWYLRLEFSHSNLLSELHVSAPAEFENFLRMDSVTYDDLLDKVRPFIEKKYTIMRSAISANEQQH</sequence>